<dbReference type="Proteomes" id="UP000630353">
    <property type="component" value="Unassembled WGS sequence"/>
</dbReference>
<evidence type="ECO:0000313" key="2">
    <source>
        <dbReference type="EMBL" id="GHD63119.1"/>
    </source>
</evidence>
<evidence type="ECO:0000313" key="3">
    <source>
        <dbReference type="Proteomes" id="UP000630353"/>
    </source>
</evidence>
<feature type="compositionally biased region" description="Basic residues" evidence="1">
    <location>
        <begin position="117"/>
        <end position="137"/>
    </location>
</feature>
<dbReference type="Pfam" id="PF11162">
    <property type="entry name" value="DUF2946"/>
    <property type="match status" value="1"/>
</dbReference>
<feature type="compositionally biased region" description="Low complexity" evidence="1">
    <location>
        <begin position="106"/>
        <end position="116"/>
    </location>
</feature>
<dbReference type="AlphaFoldDB" id="A0A919CS85"/>
<keyword evidence="3" id="KW-1185">Reference proteome</keyword>
<evidence type="ECO:0008006" key="4">
    <source>
        <dbReference type="Google" id="ProtNLM"/>
    </source>
</evidence>
<gene>
    <name evidence="2" type="ORF">GCM10017083_52810</name>
</gene>
<comment type="caution">
    <text evidence="2">The sequence shown here is derived from an EMBL/GenBank/DDBJ whole genome shotgun (WGS) entry which is preliminary data.</text>
</comment>
<proteinExistence type="predicted"/>
<name>A0A919CS85_9PROT</name>
<sequence>MRGNVLHSRTTRRQVVRRRVATWLTVAALLFADLVAPLAAAPPGNPALPGPGAIAICTPDGVVYLSLTGDRPDPTGSPGEAPIRRSRPCVLCLIGTHAPALPAPDAPAIARPTIATLRRRKAPHRRPAPARPIRRPGRPRDPPRFR</sequence>
<protein>
    <recommendedName>
        <fullName evidence="4">DUF2946 domain-containing protein</fullName>
    </recommendedName>
</protein>
<dbReference type="EMBL" id="BMZS01000016">
    <property type="protein sequence ID" value="GHD63119.1"/>
    <property type="molecule type" value="Genomic_DNA"/>
</dbReference>
<dbReference type="RefSeq" id="WP_373297912.1">
    <property type="nucleotide sequence ID" value="NZ_BMZS01000016.1"/>
</dbReference>
<organism evidence="2 3">
    <name type="scientific">Thalassobaculum fulvum</name>
    <dbReference type="NCBI Taxonomy" id="1633335"/>
    <lineage>
        <taxon>Bacteria</taxon>
        <taxon>Pseudomonadati</taxon>
        <taxon>Pseudomonadota</taxon>
        <taxon>Alphaproteobacteria</taxon>
        <taxon>Rhodospirillales</taxon>
        <taxon>Thalassobaculaceae</taxon>
        <taxon>Thalassobaculum</taxon>
    </lineage>
</organism>
<evidence type="ECO:0000256" key="1">
    <source>
        <dbReference type="SAM" id="MobiDB-lite"/>
    </source>
</evidence>
<dbReference type="InterPro" id="IPR021333">
    <property type="entry name" value="DUF2946"/>
</dbReference>
<feature type="region of interest" description="Disordered" evidence="1">
    <location>
        <begin position="104"/>
        <end position="146"/>
    </location>
</feature>
<reference evidence="2" key="1">
    <citation type="journal article" date="2014" name="Int. J. Syst. Evol. Microbiol.">
        <title>Complete genome sequence of Corynebacterium casei LMG S-19264T (=DSM 44701T), isolated from a smear-ripened cheese.</title>
        <authorList>
            <consortium name="US DOE Joint Genome Institute (JGI-PGF)"/>
            <person name="Walter F."/>
            <person name="Albersmeier A."/>
            <person name="Kalinowski J."/>
            <person name="Ruckert C."/>
        </authorList>
    </citation>
    <scope>NUCLEOTIDE SEQUENCE</scope>
    <source>
        <strain evidence="2">KCTC 42651</strain>
    </source>
</reference>
<accession>A0A919CS85</accession>
<reference evidence="2" key="2">
    <citation type="submission" date="2020-09" db="EMBL/GenBank/DDBJ databases">
        <authorList>
            <person name="Sun Q."/>
            <person name="Kim S."/>
        </authorList>
    </citation>
    <scope>NUCLEOTIDE SEQUENCE</scope>
    <source>
        <strain evidence="2">KCTC 42651</strain>
    </source>
</reference>